<feature type="transmembrane region" description="Helical" evidence="1">
    <location>
        <begin position="106"/>
        <end position="127"/>
    </location>
</feature>
<dbReference type="AlphaFoldDB" id="A0A1W1GZ66"/>
<keyword evidence="1" id="KW-0812">Transmembrane</keyword>
<feature type="transmembrane region" description="Helical" evidence="1">
    <location>
        <begin position="19"/>
        <end position="40"/>
    </location>
</feature>
<evidence type="ECO:0008006" key="4">
    <source>
        <dbReference type="Google" id="ProtNLM"/>
    </source>
</evidence>
<name>A0A1W1GZ66_9GAMM</name>
<dbReference type="EMBL" id="FWEU01000003">
    <property type="protein sequence ID" value="SLM24514.1"/>
    <property type="molecule type" value="Genomic_DNA"/>
</dbReference>
<keyword evidence="1" id="KW-1133">Transmembrane helix</keyword>
<evidence type="ECO:0000313" key="3">
    <source>
        <dbReference type="Proteomes" id="UP000191133"/>
    </source>
</evidence>
<evidence type="ECO:0000313" key="2">
    <source>
        <dbReference type="EMBL" id="SLM24514.1"/>
    </source>
</evidence>
<dbReference type="Proteomes" id="UP000191133">
    <property type="component" value="Unassembled WGS sequence"/>
</dbReference>
<proteinExistence type="predicted"/>
<reference evidence="3" key="1">
    <citation type="submission" date="2016-10" db="EMBL/GenBank/DDBJ databases">
        <authorList>
            <person name="Varghese N."/>
        </authorList>
    </citation>
    <scope>NUCLEOTIDE SEQUENCE [LARGE SCALE GENOMIC DNA]</scope>
    <source>
        <strain evidence="3">92MFCol6.1</strain>
    </source>
</reference>
<evidence type="ECO:0000256" key="1">
    <source>
        <dbReference type="SAM" id="Phobius"/>
    </source>
</evidence>
<feature type="transmembrane region" description="Helical" evidence="1">
    <location>
        <begin position="153"/>
        <end position="178"/>
    </location>
</feature>
<accession>A0A1W1GZ66</accession>
<dbReference type="RefSeq" id="WP_080149567.1">
    <property type="nucleotide sequence ID" value="NZ_FWEU01000003.1"/>
</dbReference>
<sequence length="187" mass="20985">MSASIPSIPAPAPPPPSNWVGAVAQGSFWLSLLVTLYFLAQALMAAVLARTGFWTTLVTLAWEQQLDGSLWWMLKHPAATSLLVALLCLFSTLASWGLWRERRWGLWGYVWMLGLSALANFVIAWWMDRLLLVLIALLASDPTAQHELQVQRVLFTLTLVGTSVLFAGLQGWLGWRLLRPDIRARFR</sequence>
<feature type="transmembrane region" description="Helical" evidence="1">
    <location>
        <begin position="78"/>
        <end position="99"/>
    </location>
</feature>
<gene>
    <name evidence="2" type="ORF">SAMN04488690_2237</name>
</gene>
<protein>
    <recommendedName>
        <fullName evidence="4">Transmembrane protein</fullName>
    </recommendedName>
</protein>
<organism evidence="2 3">
    <name type="scientific">Stenotrophomonas indicatrix</name>
    <dbReference type="NCBI Taxonomy" id="2045451"/>
    <lineage>
        <taxon>Bacteria</taxon>
        <taxon>Pseudomonadati</taxon>
        <taxon>Pseudomonadota</taxon>
        <taxon>Gammaproteobacteria</taxon>
        <taxon>Lysobacterales</taxon>
        <taxon>Lysobacteraceae</taxon>
        <taxon>Stenotrophomonas</taxon>
    </lineage>
</organism>
<keyword evidence="1" id="KW-0472">Membrane</keyword>